<evidence type="ECO:0000256" key="1">
    <source>
        <dbReference type="SAM" id="MobiDB-lite"/>
    </source>
</evidence>
<name>A0AAD7M986_9AGAR</name>
<keyword evidence="3" id="KW-1185">Reference proteome</keyword>
<comment type="caution">
    <text evidence="2">The sequence shown here is derived from an EMBL/GenBank/DDBJ whole genome shotgun (WGS) entry which is preliminary data.</text>
</comment>
<gene>
    <name evidence="2" type="ORF">B0H16DRAFT_1634847</name>
</gene>
<protein>
    <submittedName>
        <fullName evidence="2">Uncharacterized protein</fullName>
    </submittedName>
</protein>
<organism evidence="2 3">
    <name type="scientific">Mycena metata</name>
    <dbReference type="NCBI Taxonomy" id="1033252"/>
    <lineage>
        <taxon>Eukaryota</taxon>
        <taxon>Fungi</taxon>
        <taxon>Dikarya</taxon>
        <taxon>Basidiomycota</taxon>
        <taxon>Agaricomycotina</taxon>
        <taxon>Agaricomycetes</taxon>
        <taxon>Agaricomycetidae</taxon>
        <taxon>Agaricales</taxon>
        <taxon>Marasmiineae</taxon>
        <taxon>Mycenaceae</taxon>
        <taxon>Mycena</taxon>
    </lineage>
</organism>
<dbReference type="Proteomes" id="UP001215598">
    <property type="component" value="Unassembled WGS sequence"/>
</dbReference>
<feature type="non-terminal residue" evidence="2">
    <location>
        <position position="274"/>
    </location>
</feature>
<feature type="compositionally biased region" description="Pro residues" evidence="1">
    <location>
        <begin position="55"/>
        <end position="69"/>
    </location>
</feature>
<accession>A0AAD7M986</accession>
<evidence type="ECO:0000313" key="3">
    <source>
        <dbReference type="Proteomes" id="UP001215598"/>
    </source>
</evidence>
<dbReference type="EMBL" id="JARKIB010000455">
    <property type="protein sequence ID" value="KAJ7706625.1"/>
    <property type="molecule type" value="Genomic_DNA"/>
</dbReference>
<evidence type="ECO:0000313" key="2">
    <source>
        <dbReference type="EMBL" id="KAJ7706625.1"/>
    </source>
</evidence>
<feature type="region of interest" description="Disordered" evidence="1">
    <location>
        <begin position="104"/>
        <end position="123"/>
    </location>
</feature>
<feature type="region of interest" description="Disordered" evidence="1">
    <location>
        <begin position="133"/>
        <end position="158"/>
    </location>
</feature>
<dbReference type="AlphaFoldDB" id="A0AAD7M986"/>
<proteinExistence type="predicted"/>
<feature type="region of interest" description="Disordered" evidence="1">
    <location>
        <begin position="39"/>
        <end position="94"/>
    </location>
</feature>
<reference evidence="2" key="1">
    <citation type="submission" date="2023-03" db="EMBL/GenBank/DDBJ databases">
        <title>Massive genome expansion in bonnet fungi (Mycena s.s.) driven by repeated elements and novel gene families across ecological guilds.</title>
        <authorList>
            <consortium name="Lawrence Berkeley National Laboratory"/>
            <person name="Harder C.B."/>
            <person name="Miyauchi S."/>
            <person name="Viragh M."/>
            <person name="Kuo A."/>
            <person name="Thoen E."/>
            <person name="Andreopoulos B."/>
            <person name="Lu D."/>
            <person name="Skrede I."/>
            <person name="Drula E."/>
            <person name="Henrissat B."/>
            <person name="Morin E."/>
            <person name="Kohler A."/>
            <person name="Barry K."/>
            <person name="LaButti K."/>
            <person name="Morin E."/>
            <person name="Salamov A."/>
            <person name="Lipzen A."/>
            <person name="Mereny Z."/>
            <person name="Hegedus B."/>
            <person name="Baldrian P."/>
            <person name="Stursova M."/>
            <person name="Weitz H."/>
            <person name="Taylor A."/>
            <person name="Grigoriev I.V."/>
            <person name="Nagy L.G."/>
            <person name="Martin F."/>
            <person name="Kauserud H."/>
        </authorList>
    </citation>
    <scope>NUCLEOTIDE SEQUENCE</scope>
    <source>
        <strain evidence="2">CBHHK182m</strain>
    </source>
</reference>
<sequence length="274" mass="30551">MFSYYLEGEARARLLRPIGEIGDMVDEVPQVVDLSALPPSLERASARPRRSRVPSIPPPPLSPPPPTPDSRPSLHLHVAGSRQADSDESETLVTSPTLTVALNLNRETTKSNDARRRKIAKLSRTLGVPVPTELVFPSEKKQPRSRRPTTRTTPTATQGVSKDLWLWRTPVKPKVESISHGWVWVGRRNEIPSDVRERMERSSKVDAENGALPKDWLSVGKLVDVDVPDVKSPPAPPEPHALSLYRQGKGWSGNWMGTVRDMDQVLKELRGLRM</sequence>